<proteinExistence type="predicted"/>
<dbReference type="Proteomes" id="UP000602653">
    <property type="component" value="Chromosome"/>
</dbReference>
<evidence type="ECO:0000313" key="2">
    <source>
        <dbReference type="Proteomes" id="UP000602653"/>
    </source>
</evidence>
<accession>A0ABX7IFN3</accession>
<dbReference type="EMBL" id="CP070228">
    <property type="protein sequence ID" value="QRV01938.1"/>
    <property type="molecule type" value="Genomic_DNA"/>
</dbReference>
<keyword evidence="2" id="KW-1185">Reference proteome</keyword>
<evidence type="ECO:0008006" key="3">
    <source>
        <dbReference type="Google" id="ProtNLM"/>
    </source>
</evidence>
<dbReference type="RefSeq" id="WP_204424070.1">
    <property type="nucleotide sequence ID" value="NZ_CP070228.1"/>
</dbReference>
<evidence type="ECO:0000313" key="1">
    <source>
        <dbReference type="EMBL" id="QRV01938.1"/>
    </source>
</evidence>
<sequence>MTLEDLEAISHRVIRSETNKSTALSFASGLPGGPAMAVSVPGDIVQYFVYAFRIMQKLAYVYGWKDFINDLDAVDDETMSKFALFLGVMFGAQGASNALSVFAKDVASPAIRQHLKRKALTKTAWYGPMKQVLRIVGIRVTKDSFARTVTKMVPIVSGVISGSMTFASLNSQSRRLQKTLRELPAPTMDASKFRQIMAEQEKSTQELAVNNDASSAMTAFISSTASKIQATKNIWFGGEEDPSSQS</sequence>
<protein>
    <recommendedName>
        <fullName evidence="3">EcsC protein family protein</fullName>
    </recommendedName>
</protein>
<gene>
    <name evidence="1" type="ORF">JTE88_07630</name>
</gene>
<reference evidence="1 2" key="1">
    <citation type="submission" date="2021-02" db="EMBL/GenBank/DDBJ databases">
        <title>Complete Genome Sequence of Arcanobacterium phocisimile strain DSM 26142T from a harbour seal.</title>
        <authorList>
            <person name="Borowiak M."/>
            <person name="Alssahen M."/>
            <person name="Malorny B."/>
            <person name="Laemmler C."/>
            <person name="Siebert U."/>
            <person name="Ploetz M."/>
            <person name="Abdulmawjood A."/>
        </authorList>
    </citation>
    <scope>NUCLEOTIDE SEQUENCE [LARGE SCALE GENOMIC DNA]</scope>
    <source>
        <strain evidence="1 2">DSM 26142</strain>
    </source>
</reference>
<organism evidence="1 2">
    <name type="scientific">Arcanobacterium phocisimile</name>
    <dbReference type="NCBI Taxonomy" id="1302235"/>
    <lineage>
        <taxon>Bacteria</taxon>
        <taxon>Bacillati</taxon>
        <taxon>Actinomycetota</taxon>
        <taxon>Actinomycetes</taxon>
        <taxon>Actinomycetales</taxon>
        <taxon>Actinomycetaceae</taxon>
        <taxon>Arcanobacterium</taxon>
    </lineage>
</organism>
<name>A0ABX7IFN3_9ACTO</name>